<sequence length="151" mass="17439">MKRALLGLFVLLIVIQFVPVDRANPDSDPALALRADSAVQDIFQRSCFDCHSNKSSWPWYSYVAPVSWLVADHVHEGRKELNFSVWNTYSPKRQSKKLKEIVEELEEGEMPLPPYLITHPDAAMSESDIQLIRMWAAQTDTMYVETEKRKE</sequence>
<protein>
    <submittedName>
        <fullName evidence="2">Heme-binding protein</fullName>
    </submittedName>
</protein>
<dbReference type="Proteomes" id="UP000886005">
    <property type="component" value="Unassembled WGS sequence"/>
</dbReference>
<reference evidence="2" key="1">
    <citation type="journal article" date="2020" name="mSystems">
        <title>Genome- and Community-Level Interaction Insights into Carbon Utilization and Element Cycling Functions of Hydrothermarchaeota in Hydrothermal Sediment.</title>
        <authorList>
            <person name="Zhou Z."/>
            <person name="Liu Y."/>
            <person name="Xu W."/>
            <person name="Pan J."/>
            <person name="Luo Z.H."/>
            <person name="Li M."/>
        </authorList>
    </citation>
    <scope>NUCLEOTIDE SEQUENCE [LARGE SCALE GENOMIC DNA]</scope>
    <source>
        <strain evidence="2">HyVt-456</strain>
    </source>
</reference>
<comment type="caution">
    <text evidence="2">The sequence shown here is derived from an EMBL/GenBank/DDBJ whole genome shotgun (WGS) entry which is preliminary data.</text>
</comment>
<accession>A0A7V1LL38</accession>
<evidence type="ECO:0000313" key="2">
    <source>
        <dbReference type="EMBL" id="HED09996.1"/>
    </source>
</evidence>
<evidence type="ECO:0000259" key="1">
    <source>
        <dbReference type="SMART" id="SM01235"/>
    </source>
</evidence>
<proteinExistence type="predicted"/>
<dbReference type="EMBL" id="DRLD01000130">
    <property type="protein sequence ID" value="HED09996.1"/>
    <property type="molecule type" value="Genomic_DNA"/>
</dbReference>
<name>A0A7V1LL38_CALAY</name>
<dbReference type="SMART" id="SM01235">
    <property type="entry name" value="Haem_bd"/>
    <property type="match status" value="1"/>
</dbReference>
<dbReference type="AlphaFoldDB" id="A0A7V1LL38"/>
<organism evidence="2">
    <name type="scientific">Caldithrix abyssi</name>
    <dbReference type="NCBI Taxonomy" id="187145"/>
    <lineage>
        <taxon>Bacteria</taxon>
        <taxon>Pseudomonadati</taxon>
        <taxon>Calditrichota</taxon>
        <taxon>Calditrichia</taxon>
        <taxon>Calditrichales</taxon>
        <taxon>Calditrichaceae</taxon>
        <taxon>Caldithrix</taxon>
    </lineage>
</organism>
<gene>
    <name evidence="2" type="ORF">ENJ10_04865</name>
</gene>
<dbReference type="InterPro" id="IPR025992">
    <property type="entry name" value="Haem-bd"/>
</dbReference>
<dbReference type="Pfam" id="PF14376">
    <property type="entry name" value="Haem_bd"/>
    <property type="match status" value="1"/>
</dbReference>
<feature type="domain" description="Haem-binding" evidence="1">
    <location>
        <begin position="9"/>
        <end position="140"/>
    </location>
</feature>